<keyword evidence="1 10" id="KW-0808">Transferase</keyword>
<comment type="catalytic activity">
    <reaction evidence="7">
        <text>arsenic triglutathione + 2 [thioredoxin]-dithiol + 2 S-adenosyl-L-methionine + H2O = dimethylarsinous acid + 2 [thioredoxin]-disulfide + 3 glutathione + 2 S-adenosyl-L-homocysteine + 2 H(+)</text>
        <dbReference type="Rhea" id="RHEA:69464"/>
        <dbReference type="Rhea" id="RHEA-COMP:10698"/>
        <dbReference type="Rhea" id="RHEA-COMP:10700"/>
        <dbReference type="ChEBI" id="CHEBI:15377"/>
        <dbReference type="ChEBI" id="CHEBI:15378"/>
        <dbReference type="ChEBI" id="CHEBI:23808"/>
        <dbReference type="ChEBI" id="CHEBI:29950"/>
        <dbReference type="ChEBI" id="CHEBI:50058"/>
        <dbReference type="ChEBI" id="CHEBI:57856"/>
        <dbReference type="ChEBI" id="CHEBI:57925"/>
        <dbReference type="ChEBI" id="CHEBI:59789"/>
        <dbReference type="ChEBI" id="CHEBI:183640"/>
        <dbReference type="EC" id="2.1.1.137"/>
    </reaction>
</comment>
<dbReference type="InterPro" id="IPR029063">
    <property type="entry name" value="SAM-dependent_MTases_sf"/>
</dbReference>
<dbReference type="CDD" id="cd02440">
    <property type="entry name" value="AdoMet_MTases"/>
    <property type="match status" value="1"/>
</dbReference>
<organism evidence="10 11">
    <name type="scientific">Thiocapsa rosea</name>
    <dbReference type="NCBI Taxonomy" id="69360"/>
    <lineage>
        <taxon>Bacteria</taxon>
        <taxon>Pseudomonadati</taxon>
        <taxon>Pseudomonadota</taxon>
        <taxon>Gammaproteobacteria</taxon>
        <taxon>Chromatiales</taxon>
        <taxon>Chromatiaceae</taxon>
        <taxon>Thiocapsa</taxon>
    </lineage>
</organism>
<dbReference type="RefSeq" id="WP_120795455.1">
    <property type="nucleotide sequence ID" value="NZ_RBXL01000001.1"/>
</dbReference>
<keyword evidence="2" id="KW-0949">S-adenosyl-L-methionine</keyword>
<dbReference type="GO" id="GO:0032259">
    <property type="term" value="P:methylation"/>
    <property type="evidence" value="ECO:0007669"/>
    <property type="project" value="UniProtKB-KW"/>
</dbReference>
<dbReference type="NCBIfam" id="NF008823">
    <property type="entry name" value="PRK11873.1"/>
    <property type="match status" value="1"/>
</dbReference>
<dbReference type="EMBL" id="RBXL01000001">
    <property type="protein sequence ID" value="RKT42771.1"/>
    <property type="molecule type" value="Genomic_DNA"/>
</dbReference>
<dbReference type="EC" id="2.1.1.137" evidence="4"/>
<dbReference type="AlphaFoldDB" id="A0A495UZY8"/>
<dbReference type="InterPro" id="IPR025714">
    <property type="entry name" value="Methyltranfer_dom"/>
</dbReference>
<evidence type="ECO:0000313" key="10">
    <source>
        <dbReference type="EMBL" id="RKT42771.1"/>
    </source>
</evidence>
<keyword evidence="11" id="KW-1185">Reference proteome</keyword>
<comment type="catalytic activity">
    <reaction evidence="8">
        <text>arsenic triglutathione + 3 [thioredoxin]-dithiol + 3 S-adenosyl-L-methionine = trimethylarsine + 3 [thioredoxin]-disulfide + 3 glutathione + 3 S-adenosyl-L-homocysteine + 3 H(+)</text>
        <dbReference type="Rhea" id="RHEA:69432"/>
        <dbReference type="Rhea" id="RHEA-COMP:10698"/>
        <dbReference type="Rhea" id="RHEA-COMP:10700"/>
        <dbReference type="ChEBI" id="CHEBI:15378"/>
        <dbReference type="ChEBI" id="CHEBI:27130"/>
        <dbReference type="ChEBI" id="CHEBI:29950"/>
        <dbReference type="ChEBI" id="CHEBI:50058"/>
        <dbReference type="ChEBI" id="CHEBI:57856"/>
        <dbReference type="ChEBI" id="CHEBI:57925"/>
        <dbReference type="ChEBI" id="CHEBI:59789"/>
        <dbReference type="ChEBI" id="CHEBI:183640"/>
        <dbReference type="EC" id="2.1.1.137"/>
    </reaction>
</comment>
<evidence type="ECO:0000256" key="6">
    <source>
        <dbReference type="ARBA" id="ARBA00047941"/>
    </source>
</evidence>
<reference evidence="10 11" key="1">
    <citation type="submission" date="2018-10" db="EMBL/GenBank/DDBJ databases">
        <title>Genomic Encyclopedia of Archaeal and Bacterial Type Strains, Phase II (KMG-II): from individual species to whole genera.</title>
        <authorList>
            <person name="Goeker M."/>
        </authorList>
    </citation>
    <scope>NUCLEOTIDE SEQUENCE [LARGE SCALE GENOMIC DNA]</scope>
    <source>
        <strain evidence="10 11">DSM 235</strain>
    </source>
</reference>
<comment type="caution">
    <text evidence="10">The sequence shown here is derived from an EMBL/GenBank/DDBJ whole genome shotgun (WGS) entry which is preliminary data.</text>
</comment>
<protein>
    <recommendedName>
        <fullName evidence="5">Arsenite methyltransferase</fullName>
        <ecNumber evidence="4">2.1.1.137</ecNumber>
    </recommendedName>
</protein>
<dbReference type="PANTHER" id="PTHR43675">
    <property type="entry name" value="ARSENITE METHYLTRANSFERASE"/>
    <property type="match status" value="1"/>
</dbReference>
<comment type="similarity">
    <text evidence="3">Belongs to the methyltransferase superfamily. Arsenite methyltransferase family.</text>
</comment>
<dbReference type="Gene3D" id="3.40.50.150">
    <property type="entry name" value="Vaccinia Virus protein VP39"/>
    <property type="match status" value="1"/>
</dbReference>
<dbReference type="SUPFAM" id="SSF53335">
    <property type="entry name" value="S-adenosyl-L-methionine-dependent methyltransferases"/>
    <property type="match status" value="1"/>
</dbReference>
<accession>A0A495UZY8</accession>
<feature type="domain" description="Methyltransferase" evidence="9">
    <location>
        <begin position="82"/>
        <end position="232"/>
    </location>
</feature>
<dbReference type="PANTHER" id="PTHR43675:SF8">
    <property type="entry name" value="ARSENITE METHYLTRANSFERASE"/>
    <property type="match status" value="1"/>
</dbReference>
<evidence type="ECO:0000259" key="9">
    <source>
        <dbReference type="Pfam" id="PF13847"/>
    </source>
</evidence>
<evidence type="ECO:0000256" key="7">
    <source>
        <dbReference type="ARBA" id="ARBA00047943"/>
    </source>
</evidence>
<comment type="catalytic activity">
    <reaction evidence="6">
        <text>arsenic triglutathione + [thioredoxin]-dithiol + S-adenosyl-L-methionine + 2 H2O = methylarsonous acid + [thioredoxin]-disulfide + 3 glutathione + S-adenosyl-L-homocysteine + H(+)</text>
        <dbReference type="Rhea" id="RHEA:69460"/>
        <dbReference type="Rhea" id="RHEA-COMP:10698"/>
        <dbReference type="Rhea" id="RHEA-COMP:10700"/>
        <dbReference type="ChEBI" id="CHEBI:15377"/>
        <dbReference type="ChEBI" id="CHEBI:15378"/>
        <dbReference type="ChEBI" id="CHEBI:17826"/>
        <dbReference type="ChEBI" id="CHEBI:29950"/>
        <dbReference type="ChEBI" id="CHEBI:50058"/>
        <dbReference type="ChEBI" id="CHEBI:57856"/>
        <dbReference type="ChEBI" id="CHEBI:57925"/>
        <dbReference type="ChEBI" id="CHEBI:59789"/>
        <dbReference type="ChEBI" id="CHEBI:183640"/>
        <dbReference type="EC" id="2.1.1.137"/>
    </reaction>
</comment>
<evidence type="ECO:0000256" key="4">
    <source>
        <dbReference type="ARBA" id="ARBA00034521"/>
    </source>
</evidence>
<sequence>MKNSEQDSLRQAVRDRYGATARAATAGEGADCCAPSSSGGCCAPVPIQSTLLGYSAAEAAAVPEGANLGLGCGNPQAIAALKPGETVLDLGSGAGFDCFLASTHVGETGRVIGVDMTPEMLTKARLNAQVHAEAVGHRNVEFRLGEIENLPLADGAVDVIISNCVINLSPDKARVFAEAFRVLKPGGRLAISDIVATADLPDDLRSDLSLYTGCMAGAARIDALEQMLQGAGFEQVRVSPKDESREFIRDWAPGTPVTDYLVSASIEAIKPG</sequence>
<evidence type="ECO:0000256" key="3">
    <source>
        <dbReference type="ARBA" id="ARBA00034487"/>
    </source>
</evidence>
<dbReference type="InterPro" id="IPR026669">
    <property type="entry name" value="Arsenite_MeTrfase-like"/>
</dbReference>
<name>A0A495UZY8_9GAMM</name>
<dbReference type="OrthoDB" id="9772751at2"/>
<keyword evidence="10" id="KW-0489">Methyltransferase</keyword>
<proteinExistence type="inferred from homology"/>
<evidence type="ECO:0000256" key="1">
    <source>
        <dbReference type="ARBA" id="ARBA00022679"/>
    </source>
</evidence>
<dbReference type="GO" id="GO:0030791">
    <property type="term" value="F:arsenite methyltransferase activity"/>
    <property type="evidence" value="ECO:0007669"/>
    <property type="project" value="UniProtKB-EC"/>
</dbReference>
<evidence type="ECO:0000256" key="2">
    <source>
        <dbReference type="ARBA" id="ARBA00022691"/>
    </source>
</evidence>
<evidence type="ECO:0000256" key="8">
    <source>
        <dbReference type="ARBA" id="ARBA00048428"/>
    </source>
</evidence>
<dbReference type="Pfam" id="PF13847">
    <property type="entry name" value="Methyltransf_31"/>
    <property type="match status" value="1"/>
</dbReference>
<gene>
    <name evidence="10" type="ORF">BDD21_0066</name>
</gene>
<evidence type="ECO:0000313" key="11">
    <source>
        <dbReference type="Proteomes" id="UP000274556"/>
    </source>
</evidence>
<evidence type="ECO:0000256" key="5">
    <source>
        <dbReference type="ARBA" id="ARBA00034545"/>
    </source>
</evidence>
<dbReference type="Proteomes" id="UP000274556">
    <property type="component" value="Unassembled WGS sequence"/>
</dbReference>